<name>A0A370GVE9_9BACI</name>
<comment type="caution">
    <text evidence="1">The sequence shown here is derived from an EMBL/GenBank/DDBJ whole genome shotgun (WGS) entry which is preliminary data.</text>
</comment>
<protein>
    <submittedName>
        <fullName evidence="1">VanW like protein</fullName>
    </submittedName>
</protein>
<proteinExistence type="predicted"/>
<dbReference type="InterPro" id="IPR052913">
    <property type="entry name" value="Glycopeptide_resist_protein"/>
</dbReference>
<dbReference type="OrthoDB" id="9813301at2"/>
<reference evidence="1 2" key="1">
    <citation type="submission" date="2018-07" db="EMBL/GenBank/DDBJ databases">
        <title>Genomic Encyclopedia of Type Strains, Phase IV (KMG-IV): sequencing the most valuable type-strain genomes for metagenomic binning, comparative biology and taxonomic classification.</title>
        <authorList>
            <person name="Goeker M."/>
        </authorList>
    </citation>
    <scope>NUCLEOTIDE SEQUENCE [LARGE SCALE GENOMIC DNA]</scope>
    <source>
        <strain evidence="1 2">DSM 25281</strain>
    </source>
</reference>
<dbReference type="EMBL" id="QQAY01000002">
    <property type="protein sequence ID" value="RDI45893.1"/>
    <property type="molecule type" value="Genomic_DNA"/>
</dbReference>
<accession>A0A370GVE9</accession>
<evidence type="ECO:0000313" key="1">
    <source>
        <dbReference type="EMBL" id="RDI45893.1"/>
    </source>
</evidence>
<sequence>MMKMLFTLALTIASAPVNNGEITLLHDGFPISTTTREDFQLAPFDSAVINHDELNLYIHTLEKKVYTPPQNAFIDASGNLVGEHNGHRLDPGKFKKAYFMSYFQKGAKQFEIPLKPVYPKVDSELLSQIKTKVIGRYITYFNPGNAERSNNIQLAAAAINNTVIFPNETFSFNQTVGKRTKDRGYLPVPIIIRGELSEGVGGGICQVSSTLFNAVDKAGVTILERYSHSRKVPYVPPKRDATVSWYGPDFTFKNPHNQPILIRSKVTGGQVVITIYSSEGIKIK</sequence>
<dbReference type="Proteomes" id="UP000255326">
    <property type="component" value="Unassembled WGS sequence"/>
</dbReference>
<evidence type="ECO:0000313" key="2">
    <source>
        <dbReference type="Proteomes" id="UP000255326"/>
    </source>
</evidence>
<dbReference type="PANTHER" id="PTHR35788:SF1">
    <property type="entry name" value="EXPORTED PROTEIN"/>
    <property type="match status" value="1"/>
</dbReference>
<organism evidence="1 2">
    <name type="scientific">Falsibacillus pallidus</name>
    <dbReference type="NCBI Taxonomy" id="493781"/>
    <lineage>
        <taxon>Bacteria</taxon>
        <taxon>Bacillati</taxon>
        <taxon>Bacillota</taxon>
        <taxon>Bacilli</taxon>
        <taxon>Bacillales</taxon>
        <taxon>Bacillaceae</taxon>
        <taxon>Falsibacillus</taxon>
    </lineage>
</organism>
<keyword evidence="2" id="KW-1185">Reference proteome</keyword>
<dbReference type="PANTHER" id="PTHR35788">
    <property type="entry name" value="EXPORTED PROTEIN-RELATED"/>
    <property type="match status" value="1"/>
</dbReference>
<dbReference type="AlphaFoldDB" id="A0A370GVE9"/>
<gene>
    <name evidence="1" type="ORF">DFR59_102528</name>
</gene>
<dbReference type="Pfam" id="PF04294">
    <property type="entry name" value="VanW"/>
    <property type="match status" value="1"/>
</dbReference>
<dbReference type="InterPro" id="IPR007391">
    <property type="entry name" value="Vancomycin_resist_VanW"/>
</dbReference>
<dbReference type="RefSeq" id="WP_114744695.1">
    <property type="nucleotide sequence ID" value="NZ_QQAY01000002.1"/>
</dbReference>